<dbReference type="PANTHER" id="PTHR30032:SF4">
    <property type="entry name" value="AMIDASE ENHANCER"/>
    <property type="match status" value="1"/>
</dbReference>
<dbReference type="InterPro" id="IPR013693">
    <property type="entry name" value="SpoIID/LytB_N"/>
</dbReference>
<dbReference type="PANTHER" id="PTHR30032">
    <property type="entry name" value="N-ACETYLMURAMOYL-L-ALANINE AMIDASE-RELATED"/>
    <property type="match status" value="1"/>
</dbReference>
<dbReference type="RefSeq" id="WP_263744843.1">
    <property type="nucleotide sequence ID" value="NZ_JAOWRF010000108.1"/>
</dbReference>
<keyword evidence="1" id="KW-0812">Transmembrane</keyword>
<dbReference type="Proteomes" id="UP001526143">
    <property type="component" value="Unassembled WGS sequence"/>
</dbReference>
<dbReference type="EMBL" id="JAOWRF010000108">
    <property type="protein sequence ID" value="MCV3213335.1"/>
    <property type="molecule type" value="Genomic_DNA"/>
</dbReference>
<feature type="transmembrane region" description="Helical" evidence="1">
    <location>
        <begin position="32"/>
        <end position="51"/>
    </location>
</feature>
<sequence>MRQNHYAIKQIDHPPQSVTGGRIKLVPMKITLWRFSYTVLTTFCLLGLTGASSPGSKAKDVELRIGIVQRFGDKPTMELQLEPTKGDRLKLKFTANKTEQTLVTTNPVKLETVMQALPQPIVEEKVVLGTFRTFETAEDNAQSWRKKGIQVELAQPERWQVWAKRDVYKTPLLRRLLLQSVQKSTKTTTVFIDTQIIKQVPRVSWVVNGKRYSPNNLEISTEKNLIRVNEGKKPENARLYPGRLELQSNAYGTYTLVNEVPLETYLRGVVPYEIGNSAPVASLEAQAILARTYVLRNVRRFEVDNYQLCADTHCQVYFGLNDVSPATDKAIASTRGMVLTYQNQLVDALYSSTTGGVTASFSDVWNGDDRPYLRPVLDAAVNFWSLSDESLASEENFQRFISRKEGFNESDFDLFRWRKESSLDDITKGLQKFLTVKKSPFAKFKTVQEMTVVERSKSGRILKLNVKTDIGTFSLYKDEVRSAFAAPRSTLFYLQALNKGESTLWGYAFVGGGLGHGVGLSQTGAQTLAKLGWASAKILQFYYPDTQIQILSNNIKP</sequence>
<accession>A0ABT3AW70</accession>
<protein>
    <submittedName>
        <fullName evidence="3">SpoIID/LytB domain-containing protein</fullName>
    </submittedName>
</protein>
<name>A0ABT3AW70_9CYAN</name>
<comment type="caution">
    <text evidence="3">The sequence shown here is derived from an EMBL/GenBank/DDBJ whole genome shotgun (WGS) entry which is preliminary data.</text>
</comment>
<evidence type="ECO:0000259" key="2">
    <source>
        <dbReference type="Pfam" id="PF08486"/>
    </source>
</evidence>
<keyword evidence="4" id="KW-1185">Reference proteome</keyword>
<dbReference type="Pfam" id="PF08486">
    <property type="entry name" value="SpoIID"/>
    <property type="match status" value="1"/>
</dbReference>
<feature type="domain" description="Sporulation stage II protein D amidase enhancer LytB N-terminal" evidence="2">
    <location>
        <begin position="252"/>
        <end position="341"/>
    </location>
</feature>
<evidence type="ECO:0000313" key="4">
    <source>
        <dbReference type="Proteomes" id="UP001526143"/>
    </source>
</evidence>
<proteinExistence type="predicted"/>
<dbReference type="InterPro" id="IPR051922">
    <property type="entry name" value="Bact_Sporulation_Assoc"/>
</dbReference>
<keyword evidence="1" id="KW-0472">Membrane</keyword>
<reference evidence="3 4" key="1">
    <citation type="submission" date="2022-10" db="EMBL/GenBank/DDBJ databases">
        <title>Identification of biosynthetic pathway for the production of the potent trypsin inhibitor radiosumin.</title>
        <authorList>
            <person name="Fewer D.P."/>
            <person name="Delbaje E."/>
            <person name="Ouyang X."/>
            <person name="Agostino P.D."/>
            <person name="Wahlsten M."/>
            <person name="Jokela J."/>
            <person name="Permi P."/>
            <person name="Haapaniemi E."/>
            <person name="Koistinen H."/>
        </authorList>
    </citation>
    <scope>NUCLEOTIDE SEQUENCE [LARGE SCALE GENOMIC DNA]</scope>
    <source>
        <strain evidence="3 4">NIES-515</strain>
    </source>
</reference>
<evidence type="ECO:0000313" key="3">
    <source>
        <dbReference type="EMBL" id="MCV3213335.1"/>
    </source>
</evidence>
<gene>
    <name evidence="3" type="ORF">OGM63_07320</name>
</gene>
<keyword evidence="1" id="KW-1133">Transmembrane helix</keyword>
<organism evidence="3 4">
    <name type="scientific">Plectonema radiosum NIES-515</name>
    <dbReference type="NCBI Taxonomy" id="2986073"/>
    <lineage>
        <taxon>Bacteria</taxon>
        <taxon>Bacillati</taxon>
        <taxon>Cyanobacteriota</taxon>
        <taxon>Cyanophyceae</taxon>
        <taxon>Oscillatoriophycideae</taxon>
        <taxon>Oscillatoriales</taxon>
        <taxon>Microcoleaceae</taxon>
        <taxon>Plectonema</taxon>
    </lineage>
</organism>
<dbReference type="InterPro" id="IPR013486">
    <property type="entry name" value="SpoIID/LytB"/>
</dbReference>
<dbReference type="NCBIfam" id="TIGR02669">
    <property type="entry name" value="SpoIID_LytB"/>
    <property type="match status" value="1"/>
</dbReference>
<evidence type="ECO:0000256" key="1">
    <source>
        <dbReference type="SAM" id="Phobius"/>
    </source>
</evidence>